<dbReference type="InterPro" id="IPR013783">
    <property type="entry name" value="Ig-like_fold"/>
</dbReference>
<keyword evidence="2" id="KW-1185">Reference proteome</keyword>
<evidence type="ECO:0000313" key="1">
    <source>
        <dbReference type="EMBL" id="KXG42884.1"/>
    </source>
</evidence>
<reference evidence="1 2" key="1">
    <citation type="submission" date="2016-02" db="EMBL/GenBank/DDBJ databases">
        <title>Draft Genome for Tepidibacillus decaturensis nov. sp. Strain Z9, an Anaerobic, Moderately Thermophilic and Heterotrophic Bacterium from Deep Subsurface of the Illinois Basin, USA.</title>
        <authorList>
            <person name="Dong Y."/>
            <person name="Chang J.Y."/>
            <person name="Sanford R."/>
            <person name="Fouke B.W."/>
        </authorList>
    </citation>
    <scope>NUCLEOTIDE SEQUENCE [LARGE SCALE GENOMIC DNA]</scope>
    <source>
        <strain evidence="1 2">Z9</strain>
    </source>
</reference>
<organism evidence="1 2">
    <name type="scientific">Tepidibacillus decaturensis</name>
    <dbReference type="NCBI Taxonomy" id="1413211"/>
    <lineage>
        <taxon>Bacteria</taxon>
        <taxon>Bacillati</taxon>
        <taxon>Bacillota</taxon>
        <taxon>Bacilli</taxon>
        <taxon>Bacillales</taxon>
        <taxon>Bacillaceae</taxon>
        <taxon>Tepidibacillus</taxon>
    </lineage>
</organism>
<sequence>MYRIVIQNGLVVSIESMHHLTSIDGIEGIFVGDGVIEATKYPANFDVDEKGNITRIYNYLHVSVDKPQITADGIDTATITATVDDNTSTEVIELYQLNEDGTETLVASKNAVNGVVTFEITMTQPGILNLIVKSTTKYGQTNVTIKGV</sequence>
<dbReference type="InterPro" id="IPR008964">
    <property type="entry name" value="Invasin/intimin_cell_adhesion"/>
</dbReference>
<dbReference type="AlphaFoldDB" id="A0A135L1I6"/>
<gene>
    <name evidence="1" type="ORF">U473_01690</name>
</gene>
<accession>A0A135L1I6</accession>
<name>A0A135L1I6_9BACI</name>
<dbReference type="EMBL" id="LSKU01000001">
    <property type="protein sequence ID" value="KXG42884.1"/>
    <property type="molecule type" value="Genomic_DNA"/>
</dbReference>
<comment type="caution">
    <text evidence="1">The sequence shown here is derived from an EMBL/GenBank/DDBJ whole genome shotgun (WGS) entry which is preliminary data.</text>
</comment>
<evidence type="ECO:0000313" key="2">
    <source>
        <dbReference type="Proteomes" id="UP000070352"/>
    </source>
</evidence>
<dbReference type="Proteomes" id="UP000070352">
    <property type="component" value="Unassembled WGS sequence"/>
</dbReference>
<dbReference type="STRING" id="1413211.U473_01690"/>
<proteinExistence type="predicted"/>
<dbReference type="RefSeq" id="WP_068722754.1">
    <property type="nucleotide sequence ID" value="NZ_LSKU01000001.1"/>
</dbReference>
<dbReference type="Gene3D" id="2.60.40.10">
    <property type="entry name" value="Immunoglobulins"/>
    <property type="match status" value="1"/>
</dbReference>
<protein>
    <submittedName>
        <fullName evidence="1">Uncharacterized protein</fullName>
    </submittedName>
</protein>
<dbReference type="SUPFAM" id="SSF49373">
    <property type="entry name" value="Invasin/intimin cell-adhesion fragments"/>
    <property type="match status" value="1"/>
</dbReference>